<reference evidence="1 2" key="1">
    <citation type="journal article" date="2013" name="Genome Announc.">
        <title>Draft Genome Sequence of the Methanotrophic Gammaproteobacterium Methyloglobulus morosus DSM 22980 Strain KoM1.</title>
        <authorList>
            <person name="Poehlein A."/>
            <person name="Deutzmann J.S."/>
            <person name="Daniel R."/>
            <person name="Simeonova D.D."/>
        </authorList>
    </citation>
    <scope>NUCLEOTIDE SEQUENCE [LARGE SCALE GENOMIC DNA]</scope>
    <source>
        <strain evidence="1 2">KoM1</strain>
    </source>
</reference>
<keyword evidence="2" id="KW-1185">Reference proteome</keyword>
<gene>
    <name evidence="1" type="ORF">MGMO_145c00150</name>
</gene>
<sequence>MKKRIISDAVPEKEELNSSWLDLGALADVEVTSEASDYPIEGALLPNQGYGWKASTPGMQTIRLLFKEAQTIRHIHLSFLEPDVVRTQEYVLRWSHDNGLTFEEIVRQQWNFSPDGSNKQVEDHIKVLSGISVLELMITPDINNENAFASLEELRVA</sequence>
<dbReference type="SUPFAM" id="SSF49785">
    <property type="entry name" value="Galactose-binding domain-like"/>
    <property type="match status" value="1"/>
</dbReference>
<evidence type="ECO:0000313" key="1">
    <source>
        <dbReference type="EMBL" id="ESS68602.1"/>
    </source>
</evidence>
<dbReference type="EMBL" id="AYLO01000134">
    <property type="protein sequence ID" value="ESS68602.1"/>
    <property type="molecule type" value="Genomic_DNA"/>
</dbReference>
<evidence type="ECO:0000313" key="2">
    <source>
        <dbReference type="Proteomes" id="UP000017842"/>
    </source>
</evidence>
<dbReference type="RefSeq" id="WP_023496193.1">
    <property type="nucleotide sequence ID" value="NZ_AYLO01000134.1"/>
</dbReference>
<dbReference type="PATRIC" id="fig|1116472.3.peg.3570"/>
<protein>
    <submittedName>
        <fullName evidence="1">F5/8 type C domain-containing protein</fullName>
    </submittedName>
</protein>
<dbReference type="AlphaFoldDB" id="V5BR30"/>
<comment type="caution">
    <text evidence="1">The sequence shown here is derived from an EMBL/GenBank/DDBJ whole genome shotgun (WGS) entry which is preliminary data.</text>
</comment>
<organism evidence="1 2">
    <name type="scientific">Methyloglobulus morosus KoM1</name>
    <dbReference type="NCBI Taxonomy" id="1116472"/>
    <lineage>
        <taxon>Bacteria</taxon>
        <taxon>Pseudomonadati</taxon>
        <taxon>Pseudomonadota</taxon>
        <taxon>Gammaproteobacteria</taxon>
        <taxon>Methylococcales</taxon>
        <taxon>Methylococcaceae</taxon>
        <taxon>Methyloglobulus</taxon>
    </lineage>
</organism>
<dbReference type="eggNOG" id="COG5156">
    <property type="taxonomic scope" value="Bacteria"/>
</dbReference>
<dbReference type="OrthoDB" id="5572942at2"/>
<accession>V5BR30</accession>
<dbReference type="Gene3D" id="2.60.120.260">
    <property type="entry name" value="Galactose-binding domain-like"/>
    <property type="match status" value="1"/>
</dbReference>
<dbReference type="Proteomes" id="UP000017842">
    <property type="component" value="Unassembled WGS sequence"/>
</dbReference>
<proteinExistence type="predicted"/>
<name>V5BR30_9GAMM</name>
<dbReference type="InterPro" id="IPR008979">
    <property type="entry name" value="Galactose-bd-like_sf"/>
</dbReference>
<dbReference type="STRING" id="1116472.MGMO_145c00150"/>